<reference evidence="6" key="1">
    <citation type="journal article" date="2010" name="Nature">
        <title>The Amphimedon queenslandica genome and the evolution of animal complexity.</title>
        <authorList>
            <person name="Srivastava M."/>
            <person name="Simakov O."/>
            <person name="Chapman J."/>
            <person name="Fahey B."/>
            <person name="Gauthier M.E."/>
            <person name="Mitros T."/>
            <person name="Richards G.S."/>
            <person name="Conaco C."/>
            <person name="Dacre M."/>
            <person name="Hellsten U."/>
            <person name="Larroux C."/>
            <person name="Putnam N.H."/>
            <person name="Stanke M."/>
            <person name="Adamska M."/>
            <person name="Darling A."/>
            <person name="Degnan S.M."/>
            <person name="Oakley T.H."/>
            <person name="Plachetzki D.C."/>
            <person name="Zhai Y."/>
            <person name="Adamski M."/>
            <person name="Calcino A."/>
            <person name="Cummins S.F."/>
            <person name="Goodstein D.M."/>
            <person name="Harris C."/>
            <person name="Jackson D.J."/>
            <person name="Leys S.P."/>
            <person name="Shu S."/>
            <person name="Woodcroft B.J."/>
            <person name="Vervoort M."/>
            <person name="Kosik K.S."/>
            <person name="Manning G."/>
            <person name="Degnan B.M."/>
            <person name="Rokhsar D.S."/>
        </authorList>
    </citation>
    <scope>NUCLEOTIDE SEQUENCE [LARGE SCALE GENOMIC DNA]</scope>
</reference>
<dbReference type="PROSITE" id="PS50297">
    <property type="entry name" value="ANK_REP_REGION"/>
    <property type="match status" value="10"/>
</dbReference>
<name>A0A1X7UXP3_AMPQE</name>
<evidence type="ECO:0000313" key="5">
    <source>
        <dbReference type="EnsemblMetazoa" id="Aqu2.1.32127_001"/>
    </source>
</evidence>
<feature type="repeat" description="ANK" evidence="3">
    <location>
        <begin position="317"/>
        <end position="349"/>
    </location>
</feature>
<dbReference type="Gene3D" id="1.20.5.190">
    <property type="match status" value="2"/>
</dbReference>
<feature type="repeat" description="ANK" evidence="3">
    <location>
        <begin position="383"/>
        <end position="415"/>
    </location>
</feature>
<feature type="repeat" description="ANK" evidence="3">
    <location>
        <begin position="416"/>
        <end position="448"/>
    </location>
</feature>
<dbReference type="EnsemblMetazoa" id="Aqu2.1.32127_001">
    <property type="protein sequence ID" value="Aqu2.1.32127_001"/>
    <property type="gene ID" value="Aqu2.1.32127"/>
</dbReference>
<feature type="compositionally biased region" description="Basic and acidic residues" evidence="4">
    <location>
        <begin position="601"/>
        <end position="610"/>
    </location>
</feature>
<dbReference type="SUPFAM" id="SSF48403">
    <property type="entry name" value="Ankyrin repeat"/>
    <property type="match status" value="2"/>
</dbReference>
<dbReference type="AlphaFoldDB" id="A0A1X7UXP3"/>
<dbReference type="KEGG" id="aqu:105312727"/>
<evidence type="ECO:0000256" key="1">
    <source>
        <dbReference type="ARBA" id="ARBA00022737"/>
    </source>
</evidence>
<keyword evidence="6" id="KW-1185">Reference proteome</keyword>
<dbReference type="PROSITE" id="PS50096">
    <property type="entry name" value="IQ"/>
    <property type="match status" value="2"/>
</dbReference>
<feature type="repeat" description="ANK" evidence="3">
    <location>
        <begin position="48"/>
        <end position="80"/>
    </location>
</feature>
<dbReference type="FunCoup" id="A0A1X7UXP3">
    <property type="interactions" value="150"/>
</dbReference>
<dbReference type="Pfam" id="PF00612">
    <property type="entry name" value="IQ"/>
    <property type="match status" value="2"/>
</dbReference>
<dbReference type="InterPro" id="IPR002110">
    <property type="entry name" value="Ankyrin_rpt"/>
</dbReference>
<feature type="repeat" description="ANK" evidence="3">
    <location>
        <begin position="81"/>
        <end position="113"/>
    </location>
</feature>
<protein>
    <submittedName>
        <fullName evidence="5">Uncharacterized protein</fullName>
    </submittedName>
</protein>
<keyword evidence="2 3" id="KW-0040">ANK repeat</keyword>
<dbReference type="Pfam" id="PF12796">
    <property type="entry name" value="Ank_2"/>
    <property type="match status" value="4"/>
</dbReference>
<dbReference type="EnsemblMetazoa" id="XM_019996321.1">
    <property type="protein sequence ID" value="XP_019851880.1"/>
    <property type="gene ID" value="LOC105312727"/>
</dbReference>
<sequence>MADQMLRDGEAGEEAIITTELNSAAYSGDKDLLLALLKEHDIDECDEQGRTPLMYASMVNQYDIVDLLLKRKASSTIQDTLGQTPLHLAASNNAFECLKLLARSATELNIKDMDGRTPLHLSSAKSNLRCLDFLIRKLRSSELNEGDNEKMTALHWCAYNNNSEGVRKLLQSGADIVLTDIDGKTGLHWTASNEDDSTIKVLLDKAPTAINLKDKDERTVLHLSVAAGNATVIMTLLNSSSVRCDVMAVDSDFRTPLHWAAVLGLSQIVGILMENGADPTAVDATGATPLRYAAMKDHEDTVEVLLSFNSDDIPDNEGRTALMVAAEKGYYNIVKKMIERKVEINAQDNQGATALHLAAYSGHSDICQLFIQHNADINATDINGHSPLFRACECGHNPVVLTLIQHKALVDLIDNEGRTCLHWAASGGHEFIVTTLIHSGLPVDILDNENRSSLHCAAYNGSVGCCSELINANAFINQTDKDGVTPLHWACAGGSSDCVQFLLSKGANPNAMDSSEQLTPLDYAILENHQELAQALIINGALTIASIQELAAIMIQKVVRGYLARKRFKLLHAEKVKGEVKVEETGGTETEATDAVSSRPDSSHRRSLELQVAESERQAKEWALRSPSTRALQSQLARKDRQRMTLHRKKTHAALVIQYAWRKYKRRKHYLEIEDAKRKARQRLGLDHWRKEIAALVIQLAWRQYQRKQVLKLANKRRRILHQWTPSVLAAKQRLLVEKVYGQELKTSQYHPPKPRPMVRPAYLQLVASPAATSFNFAVNQYQTSFSPQSRVF</sequence>
<dbReference type="Proteomes" id="UP000007879">
    <property type="component" value="Unassembled WGS sequence"/>
</dbReference>
<dbReference type="InterPro" id="IPR000048">
    <property type="entry name" value="IQ_motif_EF-hand-BS"/>
</dbReference>
<dbReference type="Gene3D" id="1.25.40.20">
    <property type="entry name" value="Ankyrin repeat-containing domain"/>
    <property type="match status" value="5"/>
</dbReference>
<feature type="repeat" description="ANK" evidence="3">
    <location>
        <begin position="114"/>
        <end position="137"/>
    </location>
</feature>
<dbReference type="STRING" id="400682.A0A1X7UXP3"/>
<feature type="region of interest" description="Disordered" evidence="4">
    <location>
        <begin position="580"/>
        <end position="610"/>
    </location>
</feature>
<dbReference type="SMART" id="SM00015">
    <property type="entry name" value="IQ"/>
    <property type="match status" value="2"/>
</dbReference>
<dbReference type="InParanoid" id="A0A1X7UXP3"/>
<feature type="repeat" description="ANK" evidence="3">
    <location>
        <begin position="482"/>
        <end position="514"/>
    </location>
</feature>
<feature type="repeat" description="ANK" evidence="3">
    <location>
        <begin position="149"/>
        <end position="181"/>
    </location>
</feature>
<feature type="repeat" description="ANK" evidence="3">
    <location>
        <begin position="252"/>
        <end position="284"/>
    </location>
</feature>
<dbReference type="PROSITE" id="PS50088">
    <property type="entry name" value="ANK_REPEAT"/>
    <property type="match status" value="11"/>
</dbReference>
<evidence type="ECO:0000256" key="4">
    <source>
        <dbReference type="SAM" id="MobiDB-lite"/>
    </source>
</evidence>
<dbReference type="SMART" id="SM00248">
    <property type="entry name" value="ANK"/>
    <property type="match status" value="16"/>
</dbReference>
<proteinExistence type="predicted"/>
<dbReference type="PRINTS" id="PR01415">
    <property type="entry name" value="ANKYRIN"/>
</dbReference>
<gene>
    <name evidence="5" type="primary">105312727</name>
</gene>
<feature type="repeat" description="ANK" evidence="3">
    <location>
        <begin position="350"/>
        <end position="382"/>
    </location>
</feature>
<keyword evidence="1" id="KW-0677">Repeat</keyword>
<reference evidence="5" key="2">
    <citation type="submission" date="2017-05" db="UniProtKB">
        <authorList>
            <consortium name="EnsemblMetazoa"/>
        </authorList>
    </citation>
    <scope>IDENTIFICATION</scope>
</reference>
<feature type="repeat" description="ANK" evidence="3">
    <location>
        <begin position="285"/>
        <end position="311"/>
    </location>
</feature>
<evidence type="ECO:0000256" key="3">
    <source>
        <dbReference type="PROSITE-ProRule" id="PRU00023"/>
    </source>
</evidence>
<accession>A0A1X7UXP3</accession>
<evidence type="ECO:0000256" key="2">
    <source>
        <dbReference type="ARBA" id="ARBA00023043"/>
    </source>
</evidence>
<dbReference type="InterPro" id="IPR036770">
    <property type="entry name" value="Ankyrin_rpt-contain_sf"/>
</dbReference>
<dbReference type="PANTHER" id="PTHR24173:SF74">
    <property type="entry name" value="ANKYRIN REPEAT DOMAIN-CONTAINING PROTEIN 16"/>
    <property type="match status" value="1"/>
</dbReference>
<dbReference type="eggNOG" id="KOG0504">
    <property type="taxonomic scope" value="Eukaryota"/>
</dbReference>
<organism evidence="5">
    <name type="scientific">Amphimedon queenslandica</name>
    <name type="common">Sponge</name>
    <dbReference type="NCBI Taxonomy" id="400682"/>
    <lineage>
        <taxon>Eukaryota</taxon>
        <taxon>Metazoa</taxon>
        <taxon>Porifera</taxon>
        <taxon>Demospongiae</taxon>
        <taxon>Heteroscleromorpha</taxon>
        <taxon>Haplosclerida</taxon>
        <taxon>Niphatidae</taxon>
        <taxon>Amphimedon</taxon>
    </lineage>
</organism>
<dbReference type="Pfam" id="PF00023">
    <property type="entry name" value="Ank"/>
    <property type="match status" value="4"/>
</dbReference>
<evidence type="ECO:0000313" key="6">
    <source>
        <dbReference type="Proteomes" id="UP000007879"/>
    </source>
</evidence>
<dbReference type="OrthoDB" id="20872at2759"/>
<dbReference type="PANTHER" id="PTHR24173">
    <property type="entry name" value="ANKYRIN REPEAT CONTAINING"/>
    <property type="match status" value="1"/>
</dbReference>